<reference evidence="2 3" key="1">
    <citation type="submission" date="2019-04" db="EMBL/GenBank/DDBJ databases">
        <title>Complete genome sequence of Arthrobacter sp. ZXY-2 associated with effective atrazine degradation and salt adaptation.</title>
        <authorList>
            <person name="Zhao X."/>
        </authorList>
    </citation>
    <scope>NUCLEOTIDE SEQUENCE [LARGE SCALE GENOMIC DNA]</scope>
    <source>
        <strain evidence="3">ZP60</strain>
    </source>
</reference>
<dbReference type="Proteomes" id="UP000297053">
    <property type="component" value="Chromosome"/>
</dbReference>
<gene>
    <name evidence="2" type="ORF">E5139_15035</name>
</gene>
<dbReference type="Pfam" id="PF24349">
    <property type="entry name" value="DUF7509"/>
    <property type="match status" value="1"/>
</dbReference>
<evidence type="ECO:0000313" key="2">
    <source>
        <dbReference type="EMBL" id="QCD66896.1"/>
    </source>
</evidence>
<dbReference type="RefSeq" id="WP_015763334.1">
    <property type="nucleotide sequence ID" value="NZ_CP039375.1"/>
</dbReference>
<sequence length="194" mass="21946">MRNRLLDTLSPVRYRRFLVYVMGPYKAFGVDDVVDDAGPFLEWDEDVGGEYDEEDVQALLERTRDRLREAVGVNAFLAIDAEIPLDEMDAATQTIEFARASNAVVFVAPLVGKNLGVGIEVGSVMEALDEQQRERVVFVHETGVRSAMIDGLARRWDATILTYETEDELFDRLRYFVAQVMNAEYTGDLPDLDE</sequence>
<evidence type="ECO:0000313" key="3">
    <source>
        <dbReference type="Proteomes" id="UP000297053"/>
    </source>
</evidence>
<dbReference type="AlphaFoldDB" id="A0A4D6KPW4"/>
<dbReference type="GeneID" id="42180282"/>
<accession>A0A4D6KPW4</accession>
<dbReference type="KEGG" id="halz:E5139_15035"/>
<protein>
    <recommendedName>
        <fullName evidence="1">DUF7509 domain-containing protein</fullName>
    </recommendedName>
</protein>
<dbReference type="InterPro" id="IPR055931">
    <property type="entry name" value="DUF7509"/>
</dbReference>
<proteinExistence type="predicted"/>
<feature type="domain" description="DUF7509" evidence="1">
    <location>
        <begin position="2"/>
        <end position="193"/>
    </location>
</feature>
<evidence type="ECO:0000259" key="1">
    <source>
        <dbReference type="Pfam" id="PF24349"/>
    </source>
</evidence>
<name>A0A4D6KPW4_9EURY</name>
<dbReference type="OMA" id="FLGHNFG"/>
<organism evidence="2 3">
    <name type="scientific">Halomicrobium mukohataei</name>
    <dbReference type="NCBI Taxonomy" id="57705"/>
    <lineage>
        <taxon>Archaea</taxon>
        <taxon>Methanobacteriati</taxon>
        <taxon>Methanobacteriota</taxon>
        <taxon>Stenosarchaea group</taxon>
        <taxon>Halobacteria</taxon>
        <taxon>Halobacteriales</taxon>
        <taxon>Haloarculaceae</taxon>
        <taxon>Halomicrobium</taxon>
    </lineage>
</organism>
<reference evidence="2 3" key="2">
    <citation type="submission" date="2019-04" db="EMBL/GenBank/DDBJ databases">
        <authorList>
            <person name="Yang S."/>
            <person name="Wei W."/>
        </authorList>
    </citation>
    <scope>NUCLEOTIDE SEQUENCE [LARGE SCALE GENOMIC DNA]</scope>
    <source>
        <strain evidence="3">ZP60</strain>
    </source>
</reference>
<dbReference type="Gene3D" id="3.40.50.450">
    <property type="match status" value="1"/>
</dbReference>
<dbReference type="EMBL" id="CP039375">
    <property type="protein sequence ID" value="QCD66896.1"/>
    <property type="molecule type" value="Genomic_DNA"/>
</dbReference>